<name>A0A6J4KKD5_9CHLR</name>
<proteinExistence type="predicted"/>
<organism evidence="1">
    <name type="scientific">uncultured Chloroflexia bacterium</name>
    <dbReference type="NCBI Taxonomy" id="1672391"/>
    <lineage>
        <taxon>Bacteria</taxon>
        <taxon>Bacillati</taxon>
        <taxon>Chloroflexota</taxon>
        <taxon>Chloroflexia</taxon>
        <taxon>environmental samples</taxon>
    </lineage>
</organism>
<gene>
    <name evidence="1" type="ORF">AVDCRST_MAG93-5068</name>
</gene>
<feature type="non-terminal residue" evidence="1">
    <location>
        <position position="1"/>
    </location>
</feature>
<dbReference type="AlphaFoldDB" id="A0A6J4KKD5"/>
<evidence type="ECO:0000313" key="1">
    <source>
        <dbReference type="EMBL" id="CAA9308483.1"/>
    </source>
</evidence>
<reference evidence="1" key="1">
    <citation type="submission" date="2020-02" db="EMBL/GenBank/DDBJ databases">
        <authorList>
            <person name="Meier V. D."/>
        </authorList>
    </citation>
    <scope>NUCLEOTIDE SEQUENCE</scope>
    <source>
        <strain evidence="1">AVDCRST_MAG93</strain>
    </source>
</reference>
<sequence>GGRTLVVAEPLPAAEGALRAASRRPPGVPRPRMCTELLEPCAAVLL</sequence>
<dbReference type="EMBL" id="CADCTR010001709">
    <property type="protein sequence ID" value="CAA9308483.1"/>
    <property type="molecule type" value="Genomic_DNA"/>
</dbReference>
<feature type="non-terminal residue" evidence="1">
    <location>
        <position position="46"/>
    </location>
</feature>
<protein>
    <submittedName>
        <fullName evidence="1">Uncharacterized protein</fullName>
    </submittedName>
</protein>
<accession>A0A6J4KKD5</accession>